<evidence type="ECO:0000313" key="2">
    <source>
        <dbReference type="EMBL" id="MDO1558172.1"/>
    </source>
</evidence>
<name>A0ABT8SLM5_9CAUL</name>
<keyword evidence="1" id="KW-1133">Transmembrane helix</keyword>
<feature type="transmembrane region" description="Helical" evidence="1">
    <location>
        <begin position="66"/>
        <end position="90"/>
    </location>
</feature>
<comment type="caution">
    <text evidence="2">The sequence shown here is derived from an EMBL/GenBank/DDBJ whole genome shotgun (WGS) entry which is preliminary data.</text>
</comment>
<sequence length="128" mass="14232">MTHEPSRNDLLDGAEERPLATVVWLLYLLAIPSVNVLAVVGVILAYTQRNRATGWVRTHLDAQVALFWKCLIWMIALTILIALSAIFSVILIGIPFLIVFAIAWVILHVYFTVVSLLGLLRIVQGRAA</sequence>
<accession>A0ABT8SLM5</accession>
<feature type="transmembrane region" description="Helical" evidence="1">
    <location>
        <begin position="96"/>
        <end position="120"/>
    </location>
</feature>
<dbReference type="RefSeq" id="WP_302108593.1">
    <property type="nucleotide sequence ID" value="NZ_JAUKTR010000001.1"/>
</dbReference>
<keyword evidence="1" id="KW-0472">Membrane</keyword>
<dbReference type="Proteomes" id="UP001169063">
    <property type="component" value="Unassembled WGS sequence"/>
</dbReference>
<protein>
    <recommendedName>
        <fullName evidence="4">DUF4870 domain-containing protein</fullName>
    </recommendedName>
</protein>
<evidence type="ECO:0000256" key="1">
    <source>
        <dbReference type="SAM" id="Phobius"/>
    </source>
</evidence>
<evidence type="ECO:0008006" key="4">
    <source>
        <dbReference type="Google" id="ProtNLM"/>
    </source>
</evidence>
<reference evidence="2" key="1">
    <citation type="submission" date="2023-07" db="EMBL/GenBank/DDBJ databases">
        <title>Brevundimonas soil sp. nov., isolated from the soil of chemical plant.</title>
        <authorList>
            <person name="Wu N."/>
        </authorList>
    </citation>
    <scope>NUCLEOTIDE SEQUENCE</scope>
    <source>
        <strain evidence="2">XZ-24</strain>
    </source>
</reference>
<organism evidence="2 3">
    <name type="scientific">Peiella sedimenti</name>
    <dbReference type="NCBI Taxonomy" id="3061083"/>
    <lineage>
        <taxon>Bacteria</taxon>
        <taxon>Pseudomonadati</taxon>
        <taxon>Pseudomonadota</taxon>
        <taxon>Alphaproteobacteria</taxon>
        <taxon>Caulobacterales</taxon>
        <taxon>Caulobacteraceae</taxon>
        <taxon>Peiella</taxon>
    </lineage>
</organism>
<keyword evidence="1" id="KW-0812">Transmembrane</keyword>
<feature type="transmembrane region" description="Helical" evidence="1">
    <location>
        <begin position="24"/>
        <end position="46"/>
    </location>
</feature>
<proteinExistence type="predicted"/>
<gene>
    <name evidence="2" type="ORF">Q0812_01845</name>
</gene>
<keyword evidence="3" id="KW-1185">Reference proteome</keyword>
<dbReference type="EMBL" id="JAUKTR010000001">
    <property type="protein sequence ID" value="MDO1558172.1"/>
    <property type="molecule type" value="Genomic_DNA"/>
</dbReference>
<evidence type="ECO:0000313" key="3">
    <source>
        <dbReference type="Proteomes" id="UP001169063"/>
    </source>
</evidence>